<dbReference type="AlphaFoldDB" id="A0A975FL63"/>
<keyword evidence="2" id="KW-0378">Hydrolase</keyword>
<dbReference type="GO" id="GO:0004519">
    <property type="term" value="F:endonuclease activity"/>
    <property type="evidence" value="ECO:0007669"/>
    <property type="project" value="UniProtKB-KW"/>
</dbReference>
<dbReference type="InterPro" id="IPR003615">
    <property type="entry name" value="HNH_nuc"/>
</dbReference>
<organism evidence="2 3">
    <name type="scientific">Agromyces archimandritae</name>
    <dbReference type="NCBI Taxonomy" id="2781962"/>
    <lineage>
        <taxon>Bacteria</taxon>
        <taxon>Bacillati</taxon>
        <taxon>Actinomycetota</taxon>
        <taxon>Actinomycetes</taxon>
        <taxon>Micrococcales</taxon>
        <taxon>Microbacteriaceae</taxon>
        <taxon>Agromyces</taxon>
    </lineage>
</organism>
<dbReference type="GO" id="GO:0008270">
    <property type="term" value="F:zinc ion binding"/>
    <property type="evidence" value="ECO:0007669"/>
    <property type="project" value="InterPro"/>
</dbReference>
<keyword evidence="3" id="KW-1185">Reference proteome</keyword>
<dbReference type="RefSeq" id="WP_210897399.1">
    <property type="nucleotide sequence ID" value="NZ_CP071696.1"/>
</dbReference>
<evidence type="ECO:0000259" key="1">
    <source>
        <dbReference type="SMART" id="SM00507"/>
    </source>
</evidence>
<name>A0A975FL63_9MICO</name>
<feature type="domain" description="HNH nuclease" evidence="1">
    <location>
        <begin position="13"/>
        <end position="62"/>
    </location>
</feature>
<evidence type="ECO:0000313" key="2">
    <source>
        <dbReference type="EMBL" id="QTX04120.1"/>
    </source>
</evidence>
<reference evidence="2" key="1">
    <citation type="submission" date="2021-03" db="EMBL/GenBank/DDBJ databases">
        <title>Agromyces archimandritus sp. nov., isolated from the cockroach Archimandrita tessellata.</title>
        <authorList>
            <person name="Guzman J."/>
            <person name="Ortuzar M."/>
            <person name="Poehlein A."/>
            <person name="Daniel R."/>
            <person name="Trujillo M."/>
            <person name="Vilcinskas A."/>
        </authorList>
    </citation>
    <scope>NUCLEOTIDE SEQUENCE</scope>
    <source>
        <strain evidence="2">G127AT</strain>
    </source>
</reference>
<dbReference type="InterPro" id="IPR002711">
    <property type="entry name" value="HNH"/>
</dbReference>
<dbReference type="PANTHER" id="PTHR33877:SF2">
    <property type="entry name" value="OS07G0170200 PROTEIN"/>
    <property type="match status" value="1"/>
</dbReference>
<keyword evidence="2" id="KW-0255">Endonuclease</keyword>
<accession>A0A975FL63</accession>
<dbReference type="Gene3D" id="1.10.30.50">
    <property type="match status" value="1"/>
</dbReference>
<dbReference type="GO" id="GO:0003676">
    <property type="term" value="F:nucleic acid binding"/>
    <property type="evidence" value="ECO:0007669"/>
    <property type="project" value="InterPro"/>
</dbReference>
<dbReference type="EMBL" id="CP071696">
    <property type="protein sequence ID" value="QTX04120.1"/>
    <property type="molecule type" value="Genomic_DNA"/>
</dbReference>
<proteinExistence type="predicted"/>
<dbReference type="InterPro" id="IPR052892">
    <property type="entry name" value="NA-targeting_endonuclease"/>
</dbReference>
<gene>
    <name evidence="2" type="ORF">G127AT_12575</name>
</gene>
<dbReference type="Pfam" id="PF01844">
    <property type="entry name" value="HNH"/>
    <property type="match status" value="1"/>
</dbReference>
<dbReference type="Proteomes" id="UP000671914">
    <property type="component" value="Chromosome"/>
</dbReference>
<dbReference type="SMART" id="SM00507">
    <property type="entry name" value="HNHc"/>
    <property type="match status" value="1"/>
</dbReference>
<keyword evidence="2" id="KW-0540">Nuclease</keyword>
<sequence length="84" mass="9394">MSRQSSRGAAWEALRRQVLERDQYVCQYCGAEATEADHVIPKDAGGRDELDNLVASCKPCNARKGNRIGGRITWFNRRWLAGVG</sequence>
<protein>
    <submittedName>
        <fullName evidence="2">HNH endonuclease</fullName>
    </submittedName>
</protein>
<evidence type="ECO:0000313" key="3">
    <source>
        <dbReference type="Proteomes" id="UP000671914"/>
    </source>
</evidence>
<dbReference type="PANTHER" id="PTHR33877">
    <property type="entry name" value="SLL1193 PROTEIN"/>
    <property type="match status" value="1"/>
</dbReference>
<dbReference type="CDD" id="cd00085">
    <property type="entry name" value="HNHc"/>
    <property type="match status" value="1"/>
</dbReference>
<dbReference type="KEGG" id="aarc:G127AT_12575"/>